<feature type="region of interest" description="Disordered" evidence="1">
    <location>
        <begin position="156"/>
        <end position="183"/>
    </location>
</feature>
<evidence type="ECO:0000313" key="3">
    <source>
        <dbReference type="Proteomes" id="UP001589535"/>
    </source>
</evidence>
<evidence type="ECO:0000256" key="1">
    <source>
        <dbReference type="SAM" id="MobiDB-lite"/>
    </source>
</evidence>
<dbReference type="Proteomes" id="UP001589535">
    <property type="component" value="Unassembled WGS sequence"/>
</dbReference>
<sequence length="246" mass="25666">MTGVVIKPLVFPALPDGGRPTGAPAGPQTGRRPLPLPVVPTPRTSSVVYGLAAVDCRGRVADHAIIAALGWLPGSRLDIHEAHGLLVIRPDAHGVFSVTNQGHLRLPAAVRHCCRLIPGDRVLLAADPARDVLIVHPPAVLDDLLAARHSELLGGRTPAAVSTSTSRRSMTTKCGGGRAPVAPSSRASLAAAVSVPSAPLTRRTSFPRHDFDLGCHGARPVRTGLPDEARPQPPGHDRPGRQRGAT</sequence>
<evidence type="ECO:0000313" key="2">
    <source>
        <dbReference type="EMBL" id="MFB9688325.1"/>
    </source>
</evidence>
<protein>
    <recommendedName>
        <fullName evidence="4">AbrB/MazE/SpoVT family DNA-binding domain-containing protein</fullName>
    </recommendedName>
</protein>
<feature type="compositionally biased region" description="Basic and acidic residues" evidence="1">
    <location>
        <begin position="225"/>
        <end position="240"/>
    </location>
</feature>
<gene>
    <name evidence="2" type="ORF">ACFFTO_29460</name>
</gene>
<organism evidence="2 3">
    <name type="scientific">Amycolatopsis plumensis</name>
    <dbReference type="NCBI Taxonomy" id="236508"/>
    <lineage>
        <taxon>Bacteria</taxon>
        <taxon>Bacillati</taxon>
        <taxon>Actinomycetota</taxon>
        <taxon>Actinomycetes</taxon>
        <taxon>Pseudonocardiales</taxon>
        <taxon>Pseudonocardiaceae</taxon>
        <taxon>Amycolatopsis</taxon>
    </lineage>
</organism>
<feature type="compositionally biased region" description="Low complexity" evidence="1">
    <location>
        <begin position="162"/>
        <end position="172"/>
    </location>
</feature>
<feature type="region of interest" description="Disordered" evidence="1">
    <location>
        <begin position="209"/>
        <end position="246"/>
    </location>
</feature>
<dbReference type="RefSeq" id="WP_378200172.1">
    <property type="nucleotide sequence ID" value="NZ_JBHMBK010000025.1"/>
</dbReference>
<keyword evidence="3" id="KW-1185">Reference proteome</keyword>
<evidence type="ECO:0008006" key="4">
    <source>
        <dbReference type="Google" id="ProtNLM"/>
    </source>
</evidence>
<accession>A0ABV5UAC6</accession>
<dbReference type="EMBL" id="JBHMBK010000025">
    <property type="protein sequence ID" value="MFB9688325.1"/>
    <property type="molecule type" value="Genomic_DNA"/>
</dbReference>
<comment type="caution">
    <text evidence="2">The sequence shown here is derived from an EMBL/GenBank/DDBJ whole genome shotgun (WGS) entry which is preliminary data.</text>
</comment>
<reference evidence="2 3" key="1">
    <citation type="submission" date="2024-09" db="EMBL/GenBank/DDBJ databases">
        <authorList>
            <person name="Sun Q."/>
            <person name="Mori K."/>
        </authorList>
    </citation>
    <scope>NUCLEOTIDE SEQUENCE [LARGE SCALE GENOMIC DNA]</scope>
    <source>
        <strain evidence="2 3">JCM 13852</strain>
    </source>
</reference>
<proteinExistence type="predicted"/>
<feature type="region of interest" description="Disordered" evidence="1">
    <location>
        <begin position="15"/>
        <end position="35"/>
    </location>
</feature>
<name>A0ABV5UAC6_9PSEU</name>